<protein>
    <submittedName>
        <fullName evidence="1">Uncharacterized protein</fullName>
    </submittedName>
</protein>
<comment type="caution">
    <text evidence="1">The sequence shown here is derived from an EMBL/GenBank/DDBJ whole genome shotgun (WGS) entry which is preliminary data.</text>
</comment>
<reference evidence="1 2" key="1">
    <citation type="journal article" date="2016" name="Sci. Rep.">
        <title>Metabolic traits of an uncultured archaeal lineage -MSBL1- from brine pools of the Red Sea.</title>
        <authorList>
            <person name="Mwirichia R."/>
            <person name="Alam I."/>
            <person name="Rashid M."/>
            <person name="Vinu M."/>
            <person name="Ba-Alawi W."/>
            <person name="Anthony Kamau A."/>
            <person name="Kamanda Ngugi D."/>
            <person name="Goker M."/>
            <person name="Klenk H.P."/>
            <person name="Bajic V."/>
            <person name="Stingl U."/>
        </authorList>
    </citation>
    <scope>NUCLEOTIDE SEQUENCE [LARGE SCALE GENOMIC DNA]</scope>
    <source>
        <strain evidence="1">SCGC-AAA385M02</strain>
    </source>
</reference>
<organism evidence="1 2">
    <name type="scientific">candidate division MSBL1 archaeon SCGC-AAA385M02</name>
    <dbReference type="NCBI Taxonomy" id="1698287"/>
    <lineage>
        <taxon>Archaea</taxon>
        <taxon>Methanobacteriati</taxon>
        <taxon>Methanobacteriota</taxon>
        <taxon>candidate division MSBL1</taxon>
    </lineage>
</organism>
<proteinExistence type="predicted"/>
<evidence type="ECO:0000313" key="2">
    <source>
        <dbReference type="Proteomes" id="UP000070248"/>
    </source>
</evidence>
<keyword evidence="2" id="KW-1185">Reference proteome</keyword>
<evidence type="ECO:0000313" key="1">
    <source>
        <dbReference type="EMBL" id="KXB08828.1"/>
    </source>
</evidence>
<dbReference type="Proteomes" id="UP000070248">
    <property type="component" value="Unassembled WGS sequence"/>
</dbReference>
<dbReference type="AlphaFoldDB" id="A0A133VQV6"/>
<sequence>MKYATLLGFSGINRDVSDFLPATGEIAEAENLSIPKVGVLKKGFDYQIKGSQITASQDILGGINWKQADGTSTHIIAIDGSTNAEIYIYSAGSWSSQSQALTAAKKVRFSYSPTLDVVFAGNLSDDTRQYNGTGWSTTTNLSGAPKTKFPFVFGRRVYLLNCDLSATLYPERAFRSSLVDSGSITWDTTNDWITFDDVITGVGKNGENMFVGCEDSCWIFTKSDEKYQIMDKGVVSHESIATYGEWTFCAMRDGIYAFNGGSWKKISKPIQEYWDSIPEANISEIQAKVRGHNLYIYIGDITEPDSLGNVLWDYDILSNTWMRGGLVDEVKHLHNYITSSGEALFMGNDDGEIFEMFTSETQNTATYKSMLETHWFNGSGIRYTDTWYELHGVGNKLSGLKVHYKVNDEDNGWKSVGELNGAIDMVKLGGIKGKRIKFLLEEYSSNNMYELHQLSIGYQPGYVPEDTED</sequence>
<name>A0A133VQV6_9EURY</name>
<gene>
    <name evidence="1" type="ORF">AKJ59_00420</name>
</gene>
<dbReference type="EMBL" id="LHYL01000004">
    <property type="protein sequence ID" value="KXB08828.1"/>
    <property type="molecule type" value="Genomic_DNA"/>
</dbReference>
<accession>A0A133VQV6</accession>